<dbReference type="eggNOG" id="COG0392">
    <property type="taxonomic scope" value="Bacteria"/>
</dbReference>
<feature type="transmembrane region" description="Helical" evidence="6">
    <location>
        <begin position="117"/>
        <end position="140"/>
    </location>
</feature>
<gene>
    <name evidence="7" type="ORF">ADIARSV_2502</name>
</gene>
<proteinExistence type="predicted"/>
<feature type="transmembrane region" description="Helical" evidence="6">
    <location>
        <begin position="152"/>
        <end position="172"/>
    </location>
</feature>
<dbReference type="InterPro" id="IPR022791">
    <property type="entry name" value="L-PG_synthase/AglD"/>
</dbReference>
<dbReference type="Pfam" id="PF03706">
    <property type="entry name" value="LPG_synthase_TM"/>
    <property type="match status" value="1"/>
</dbReference>
<dbReference type="PANTHER" id="PTHR39087:SF2">
    <property type="entry name" value="UPF0104 MEMBRANE PROTEIN MJ1595"/>
    <property type="match status" value="1"/>
</dbReference>
<evidence type="ECO:0000256" key="4">
    <source>
        <dbReference type="ARBA" id="ARBA00022989"/>
    </source>
</evidence>
<dbReference type="EMBL" id="AQPN01000090">
    <property type="protein sequence ID" value="EOR94261.1"/>
    <property type="molecule type" value="Genomic_DNA"/>
</dbReference>
<keyword evidence="2" id="KW-1003">Cell membrane</keyword>
<dbReference type="STRING" id="1150600.ADIARSV_2502"/>
<protein>
    <submittedName>
        <fullName evidence="7">Uncharacterized protein</fullName>
    </submittedName>
</protein>
<keyword evidence="8" id="KW-1185">Reference proteome</keyword>
<feature type="transmembrane region" description="Helical" evidence="6">
    <location>
        <begin position="217"/>
        <end position="243"/>
    </location>
</feature>
<feature type="transmembrane region" description="Helical" evidence="6">
    <location>
        <begin position="307"/>
        <end position="323"/>
    </location>
</feature>
<evidence type="ECO:0000256" key="2">
    <source>
        <dbReference type="ARBA" id="ARBA00022475"/>
    </source>
</evidence>
<feature type="transmembrane region" description="Helical" evidence="6">
    <location>
        <begin position="282"/>
        <end position="301"/>
    </location>
</feature>
<dbReference type="AlphaFoldDB" id="R9GRC5"/>
<evidence type="ECO:0000256" key="1">
    <source>
        <dbReference type="ARBA" id="ARBA00004651"/>
    </source>
</evidence>
<evidence type="ECO:0000313" key="8">
    <source>
        <dbReference type="Proteomes" id="UP000014174"/>
    </source>
</evidence>
<evidence type="ECO:0000256" key="6">
    <source>
        <dbReference type="SAM" id="Phobius"/>
    </source>
</evidence>
<name>R9GRC5_9SPHI</name>
<keyword evidence="3 6" id="KW-0812">Transmembrane</keyword>
<keyword evidence="5 6" id="KW-0472">Membrane</keyword>
<feature type="transmembrane region" description="Helical" evidence="6">
    <location>
        <begin position="7"/>
        <end position="29"/>
    </location>
</feature>
<dbReference type="GO" id="GO:0005886">
    <property type="term" value="C:plasma membrane"/>
    <property type="evidence" value="ECO:0007669"/>
    <property type="project" value="UniProtKB-SubCell"/>
</dbReference>
<comment type="subcellular location">
    <subcellularLocation>
        <location evidence="1">Cell membrane</location>
        <topology evidence="1">Multi-pass membrane protein</topology>
    </subcellularLocation>
</comment>
<sequence length="337" mass="38007">MKYIKVLILICVIVSLVIFVYAIDYGYVISSIQKIGFKFIYLIAITGIAYVLGTLSWKYCMADQAVDISLVKLFLIRHVGETASLLNPAGILVGETVKAHLLQEHGIEKKAILSSILVSRVIMIGTQLILFSFALSVLLYTNSTIISSPIRLEFAVVTGILLCLIAVTSFVFRRKFTIILLRTRLGIVVFERTIKLRLKFSELKQDISNLFEDHKNALFLAVIFALLHWIAGCIEFYLILQFLGVNIHIVQALLLDMGVIFFKAAGIFIPGQVGIEEFGNKIMLAVIGITGVEIWTMASILRRSRQLTWIVIGFIIYWFMYRIRLSNLKTLNGNSVY</sequence>
<reference evidence="7 8" key="1">
    <citation type="journal article" date="2013" name="Genome Announc.">
        <title>Draft Genome Sequence of Arcticibacter svalbardensis Strain MN12-7T, a Member of the Family Sphingobacteriaceae Isolated from an Arctic Soil Sample.</title>
        <authorList>
            <person name="Shivaji S."/>
            <person name="Ara S."/>
            <person name="Prasad S."/>
            <person name="Manasa B.P."/>
            <person name="Begum Z."/>
            <person name="Singh A."/>
            <person name="Kumar Pinnaka A."/>
        </authorList>
    </citation>
    <scope>NUCLEOTIDE SEQUENCE [LARGE SCALE GENOMIC DNA]</scope>
    <source>
        <strain evidence="7 8">MN12-7</strain>
    </source>
</reference>
<feature type="transmembrane region" description="Helical" evidence="6">
    <location>
        <begin position="249"/>
        <end position="270"/>
    </location>
</feature>
<comment type="caution">
    <text evidence="7">The sequence shown here is derived from an EMBL/GenBank/DDBJ whole genome shotgun (WGS) entry which is preliminary data.</text>
</comment>
<evidence type="ECO:0000256" key="3">
    <source>
        <dbReference type="ARBA" id="ARBA00022692"/>
    </source>
</evidence>
<feature type="transmembrane region" description="Helical" evidence="6">
    <location>
        <begin position="35"/>
        <end position="53"/>
    </location>
</feature>
<organism evidence="7 8">
    <name type="scientific">Arcticibacter svalbardensis MN12-7</name>
    <dbReference type="NCBI Taxonomy" id="1150600"/>
    <lineage>
        <taxon>Bacteria</taxon>
        <taxon>Pseudomonadati</taxon>
        <taxon>Bacteroidota</taxon>
        <taxon>Sphingobacteriia</taxon>
        <taxon>Sphingobacteriales</taxon>
        <taxon>Sphingobacteriaceae</taxon>
        <taxon>Arcticibacter</taxon>
    </lineage>
</organism>
<dbReference type="RefSeq" id="WP_016195733.1">
    <property type="nucleotide sequence ID" value="NZ_AQPN01000090.1"/>
</dbReference>
<dbReference type="OrthoDB" id="1016056at2"/>
<dbReference type="PANTHER" id="PTHR39087">
    <property type="entry name" value="UPF0104 MEMBRANE PROTEIN MJ1595"/>
    <property type="match status" value="1"/>
</dbReference>
<evidence type="ECO:0000256" key="5">
    <source>
        <dbReference type="ARBA" id="ARBA00023136"/>
    </source>
</evidence>
<accession>R9GRC5</accession>
<evidence type="ECO:0000313" key="7">
    <source>
        <dbReference type="EMBL" id="EOR94261.1"/>
    </source>
</evidence>
<dbReference type="Proteomes" id="UP000014174">
    <property type="component" value="Unassembled WGS sequence"/>
</dbReference>
<keyword evidence="4 6" id="KW-1133">Transmembrane helix</keyword>